<dbReference type="Proteomes" id="UP000182658">
    <property type="component" value="Unassembled WGS sequence"/>
</dbReference>
<evidence type="ECO:0000313" key="2">
    <source>
        <dbReference type="EMBL" id="OIW28722.1"/>
    </source>
</evidence>
<dbReference type="InParanoid" id="A0A1J7JLZ3"/>
<dbReference type="STRING" id="1408157.A0A1J7JLZ3"/>
<feature type="chain" id="PRO_5012656347" description="Prion-inhibition and propagation HeLo domain-containing protein" evidence="1">
    <location>
        <begin position="21"/>
        <end position="265"/>
    </location>
</feature>
<dbReference type="EMBL" id="KV875098">
    <property type="protein sequence ID" value="OIW28722.1"/>
    <property type="molecule type" value="Genomic_DNA"/>
</dbReference>
<proteinExistence type="predicted"/>
<accession>A0A1J7JLZ3</accession>
<evidence type="ECO:0000313" key="3">
    <source>
        <dbReference type="Proteomes" id="UP000182658"/>
    </source>
</evidence>
<feature type="non-terminal residue" evidence="2">
    <location>
        <position position="265"/>
    </location>
</feature>
<evidence type="ECO:0008006" key="4">
    <source>
        <dbReference type="Google" id="ProtNLM"/>
    </source>
</evidence>
<protein>
    <recommendedName>
        <fullName evidence="4">Prion-inhibition and propagation HeLo domain-containing protein</fullName>
    </recommendedName>
</protein>
<name>A0A1J7JLZ3_9PEZI</name>
<sequence length="265" mass="30794">MSGIEVAGLVLGAFPVAIWALEQYRDVARLMGFWFEIRLEYQRSSNELKFHRLSFLRNLKRLLLPLVSDDTQLQRLINEPGGSLWKDPDIQKALEARLQDSYELYLEILGEMQRVMQEVNQELAVDSDVVQEKIHEDEGSKMRGPGTSRIRRAFDRSNRGYQVFRVKFSMGQPTRTRLFGELQTYNDRLDKLLATSDIASDLEETRQKQLLTQSKTATTTMSKFWNSADKLYRAVLGAWSCICREHHCARLILQHRAPNDKDFHL</sequence>
<dbReference type="PANTHER" id="PTHR35186:SF4">
    <property type="entry name" value="PRION-INHIBITION AND PROPAGATION HELO DOMAIN-CONTAINING PROTEIN"/>
    <property type="match status" value="1"/>
</dbReference>
<dbReference type="PANTHER" id="PTHR35186">
    <property type="entry name" value="ANK_REP_REGION DOMAIN-CONTAINING PROTEIN"/>
    <property type="match status" value="1"/>
</dbReference>
<keyword evidence="3" id="KW-1185">Reference proteome</keyword>
<dbReference type="AlphaFoldDB" id="A0A1J7JLZ3"/>
<feature type="signal peptide" evidence="1">
    <location>
        <begin position="1"/>
        <end position="20"/>
    </location>
</feature>
<reference evidence="2 3" key="1">
    <citation type="submission" date="2016-10" db="EMBL/GenBank/DDBJ databases">
        <title>Draft genome sequence of Coniochaeta ligniaria NRRL30616, a lignocellulolytic fungus for bioabatement of inhibitors in plant biomass hydrolysates.</title>
        <authorList>
            <consortium name="DOE Joint Genome Institute"/>
            <person name="Jimenez D.J."/>
            <person name="Hector R.E."/>
            <person name="Riley R."/>
            <person name="Sun H."/>
            <person name="Grigoriev I.V."/>
            <person name="Van Elsas J.D."/>
            <person name="Nichols N.N."/>
        </authorList>
    </citation>
    <scope>NUCLEOTIDE SEQUENCE [LARGE SCALE GENOMIC DNA]</scope>
    <source>
        <strain evidence="2 3">NRRL 30616</strain>
    </source>
</reference>
<gene>
    <name evidence="2" type="ORF">CONLIGDRAFT_703809</name>
</gene>
<keyword evidence="1" id="KW-0732">Signal</keyword>
<organism evidence="2 3">
    <name type="scientific">Coniochaeta ligniaria NRRL 30616</name>
    <dbReference type="NCBI Taxonomy" id="1408157"/>
    <lineage>
        <taxon>Eukaryota</taxon>
        <taxon>Fungi</taxon>
        <taxon>Dikarya</taxon>
        <taxon>Ascomycota</taxon>
        <taxon>Pezizomycotina</taxon>
        <taxon>Sordariomycetes</taxon>
        <taxon>Sordariomycetidae</taxon>
        <taxon>Coniochaetales</taxon>
        <taxon>Coniochaetaceae</taxon>
        <taxon>Coniochaeta</taxon>
    </lineage>
</organism>
<dbReference type="OrthoDB" id="3565018at2759"/>
<evidence type="ECO:0000256" key="1">
    <source>
        <dbReference type="SAM" id="SignalP"/>
    </source>
</evidence>